<feature type="transmembrane region" description="Helical" evidence="2">
    <location>
        <begin position="46"/>
        <end position="67"/>
    </location>
</feature>
<keyword evidence="4" id="KW-1185">Reference proteome</keyword>
<keyword evidence="2" id="KW-1133">Transmembrane helix</keyword>
<keyword evidence="2" id="KW-0472">Membrane</keyword>
<feature type="transmembrane region" description="Helical" evidence="2">
    <location>
        <begin position="202"/>
        <end position="220"/>
    </location>
</feature>
<evidence type="ECO:0000256" key="1">
    <source>
        <dbReference type="SAM" id="MobiDB-lite"/>
    </source>
</evidence>
<evidence type="ECO:0000256" key="2">
    <source>
        <dbReference type="SAM" id="Phobius"/>
    </source>
</evidence>
<evidence type="ECO:0000313" key="4">
    <source>
        <dbReference type="Proteomes" id="UP000014680"/>
    </source>
</evidence>
<dbReference type="RefSeq" id="XP_004254467.1">
    <property type="nucleotide sequence ID" value="XM_004254419.1"/>
</dbReference>
<dbReference type="VEuPathDB" id="AmoebaDB:EIN_383600"/>
<name>A0A0A1U0Y8_ENTIV</name>
<dbReference type="Proteomes" id="UP000014680">
    <property type="component" value="Unassembled WGS sequence"/>
</dbReference>
<feature type="region of interest" description="Disordered" evidence="1">
    <location>
        <begin position="255"/>
        <end position="278"/>
    </location>
</feature>
<sequence length="278" mass="31566">MSEVKSTVLTITALGLMGVSLALSYISAIMGLVYSIPFGNFTDGGVGYKVFIYILALIIPLFLAIFTKYFKPTKVKYQNLLIIAGICFTFVSFFMFVCAVACTVKYPGTWASANMTKRVEYETKHECCINTKQVGALNDVPTTKYMYFTDCPYVKYNVTDTEDCLVKPEYTLCPGYLLGLTEDDSCWKTIYPDNPYTIIMDAVYAFTSIWFLICTVYAIVLRFKKTLRKCCCCVIPYHLKTIDIDTQVPQEPEINMKEEMEKQNKEENMEVEPAPSNP</sequence>
<gene>
    <name evidence="3" type="ORF">EIN_383600</name>
</gene>
<proteinExistence type="predicted"/>
<feature type="transmembrane region" description="Helical" evidence="2">
    <location>
        <begin position="79"/>
        <end position="106"/>
    </location>
</feature>
<dbReference type="KEGG" id="eiv:EIN_383600"/>
<organism evidence="3 4">
    <name type="scientific">Entamoeba invadens IP1</name>
    <dbReference type="NCBI Taxonomy" id="370355"/>
    <lineage>
        <taxon>Eukaryota</taxon>
        <taxon>Amoebozoa</taxon>
        <taxon>Evosea</taxon>
        <taxon>Archamoebae</taxon>
        <taxon>Mastigamoebida</taxon>
        <taxon>Entamoebidae</taxon>
        <taxon>Entamoeba</taxon>
    </lineage>
</organism>
<dbReference type="AlphaFoldDB" id="A0A0A1U0Y8"/>
<feature type="compositionally biased region" description="Basic and acidic residues" evidence="1">
    <location>
        <begin position="255"/>
        <end position="268"/>
    </location>
</feature>
<dbReference type="EMBL" id="KB206817">
    <property type="protein sequence ID" value="ELP87696.1"/>
    <property type="molecule type" value="Genomic_DNA"/>
</dbReference>
<dbReference type="GeneID" id="14886679"/>
<accession>A0A0A1U0Y8</accession>
<keyword evidence="2" id="KW-0812">Transmembrane</keyword>
<evidence type="ECO:0000313" key="3">
    <source>
        <dbReference type="EMBL" id="ELP87696.1"/>
    </source>
</evidence>
<feature type="transmembrane region" description="Helical" evidence="2">
    <location>
        <begin position="7"/>
        <end position="34"/>
    </location>
</feature>
<reference evidence="3 4" key="1">
    <citation type="submission" date="2012-10" db="EMBL/GenBank/DDBJ databases">
        <authorList>
            <person name="Zafar N."/>
            <person name="Inman J."/>
            <person name="Hall N."/>
            <person name="Lorenzi H."/>
            <person name="Caler E."/>
        </authorList>
    </citation>
    <scope>NUCLEOTIDE SEQUENCE [LARGE SCALE GENOMIC DNA]</scope>
    <source>
        <strain evidence="3 4">IP1</strain>
    </source>
</reference>
<protein>
    <submittedName>
        <fullName evidence="3">Uncharacterized protein</fullName>
    </submittedName>
</protein>